<evidence type="ECO:0000313" key="2">
    <source>
        <dbReference type="EMBL" id="QJA78262.1"/>
    </source>
</evidence>
<dbReference type="EMBL" id="MT142328">
    <property type="protein sequence ID" value="QJA78262.1"/>
    <property type="molecule type" value="Genomic_DNA"/>
</dbReference>
<proteinExistence type="predicted"/>
<dbReference type="EMBL" id="MT145082">
    <property type="protein sequence ID" value="QJI03372.1"/>
    <property type="molecule type" value="Genomic_DNA"/>
</dbReference>
<accession>A0A6H2A2K5</accession>
<dbReference type="EMBL" id="MT144468">
    <property type="protein sequence ID" value="QJA53998.1"/>
    <property type="molecule type" value="Genomic_DNA"/>
</dbReference>
<name>A0A6H2A2K5_9ZZZZ</name>
<dbReference type="AlphaFoldDB" id="A0A6H2A2K5"/>
<reference evidence="1" key="1">
    <citation type="submission" date="2020-03" db="EMBL/GenBank/DDBJ databases">
        <title>The deep terrestrial virosphere.</title>
        <authorList>
            <person name="Holmfeldt K."/>
            <person name="Nilsson E."/>
            <person name="Simone D."/>
            <person name="Lopez-Fernandez M."/>
            <person name="Wu X."/>
            <person name="de Brujin I."/>
            <person name="Lundin D."/>
            <person name="Andersson A."/>
            <person name="Bertilsson S."/>
            <person name="Dopson M."/>
        </authorList>
    </citation>
    <scope>NUCLEOTIDE SEQUENCE</scope>
    <source>
        <strain evidence="2">MM415A01099</strain>
        <strain evidence="3">MM415B04762</strain>
        <strain evidence="1">TM448A04263</strain>
        <strain evidence="4">TM448B04469</strain>
    </source>
</reference>
<sequence length="156" mass="16040">MATTHDATSQAAFVGAQPAWGTTGDGYGKFSVMKFHVDMGTVTTALAATVDGSAADVIQLWDIPAGTQILGCRVNVTTAEGAAATVTVGDGTNPAGYLAAFSINAVADKMTLLADAYGAAARTYTDTDTLDLVFATDTDIDTAVFDVYVACIFYTD</sequence>
<organism evidence="1">
    <name type="scientific">viral metagenome</name>
    <dbReference type="NCBI Taxonomy" id="1070528"/>
    <lineage>
        <taxon>unclassified sequences</taxon>
        <taxon>metagenomes</taxon>
        <taxon>organismal metagenomes</taxon>
    </lineage>
</organism>
<evidence type="ECO:0000313" key="4">
    <source>
        <dbReference type="EMBL" id="QJI03372.1"/>
    </source>
</evidence>
<protein>
    <submittedName>
        <fullName evidence="1">Uncharacterized protein</fullName>
    </submittedName>
</protein>
<evidence type="ECO:0000313" key="3">
    <source>
        <dbReference type="EMBL" id="QJA92270.1"/>
    </source>
</evidence>
<dbReference type="EMBL" id="MT143052">
    <property type="protein sequence ID" value="QJA92270.1"/>
    <property type="molecule type" value="Genomic_DNA"/>
</dbReference>
<evidence type="ECO:0000313" key="1">
    <source>
        <dbReference type="EMBL" id="QJA53998.1"/>
    </source>
</evidence>
<gene>
    <name evidence="2" type="ORF">MM415A01099_0013</name>
    <name evidence="3" type="ORF">MM415B04762_0010</name>
    <name evidence="1" type="ORF">TM448A04263_0009</name>
    <name evidence="4" type="ORF">TM448B04469_0002</name>
</gene>